<protein>
    <submittedName>
        <fullName evidence="2">Uncharacterized protein</fullName>
    </submittedName>
</protein>
<evidence type="ECO:0000313" key="3">
    <source>
        <dbReference type="Proteomes" id="UP000250266"/>
    </source>
</evidence>
<dbReference type="EMBL" id="KV745439">
    <property type="protein sequence ID" value="OCK74651.1"/>
    <property type="molecule type" value="Genomic_DNA"/>
</dbReference>
<dbReference type="AlphaFoldDB" id="A0A8E2E012"/>
<accession>A0A8E2E012</accession>
<dbReference type="Proteomes" id="UP000250266">
    <property type="component" value="Unassembled WGS sequence"/>
</dbReference>
<proteinExistence type="predicted"/>
<organism evidence="2 3">
    <name type="scientific">Lepidopterella palustris CBS 459.81</name>
    <dbReference type="NCBI Taxonomy" id="1314670"/>
    <lineage>
        <taxon>Eukaryota</taxon>
        <taxon>Fungi</taxon>
        <taxon>Dikarya</taxon>
        <taxon>Ascomycota</taxon>
        <taxon>Pezizomycotina</taxon>
        <taxon>Dothideomycetes</taxon>
        <taxon>Pleosporomycetidae</taxon>
        <taxon>Mytilinidiales</taxon>
        <taxon>Argynnaceae</taxon>
        <taxon>Lepidopterella</taxon>
    </lineage>
</organism>
<reference evidence="2 3" key="1">
    <citation type="journal article" date="2016" name="Nat. Commun.">
        <title>Ectomycorrhizal ecology is imprinted in the genome of the dominant symbiotic fungus Cenococcum geophilum.</title>
        <authorList>
            <consortium name="DOE Joint Genome Institute"/>
            <person name="Peter M."/>
            <person name="Kohler A."/>
            <person name="Ohm R.A."/>
            <person name="Kuo A."/>
            <person name="Krutzmann J."/>
            <person name="Morin E."/>
            <person name="Arend M."/>
            <person name="Barry K.W."/>
            <person name="Binder M."/>
            <person name="Choi C."/>
            <person name="Clum A."/>
            <person name="Copeland A."/>
            <person name="Grisel N."/>
            <person name="Haridas S."/>
            <person name="Kipfer T."/>
            <person name="LaButti K."/>
            <person name="Lindquist E."/>
            <person name="Lipzen A."/>
            <person name="Maire R."/>
            <person name="Meier B."/>
            <person name="Mihaltcheva S."/>
            <person name="Molinier V."/>
            <person name="Murat C."/>
            <person name="Poggeler S."/>
            <person name="Quandt C.A."/>
            <person name="Sperisen C."/>
            <person name="Tritt A."/>
            <person name="Tisserant E."/>
            <person name="Crous P.W."/>
            <person name="Henrissat B."/>
            <person name="Nehls U."/>
            <person name="Egli S."/>
            <person name="Spatafora J.W."/>
            <person name="Grigoriev I.V."/>
            <person name="Martin F.M."/>
        </authorList>
    </citation>
    <scope>NUCLEOTIDE SEQUENCE [LARGE SCALE GENOMIC DNA]</scope>
    <source>
        <strain evidence="2 3">CBS 459.81</strain>
    </source>
</reference>
<sequence length="194" mass="21143">MAITPLLSQIKRPSKDRINPLSLTEGVSNSLYNACATGNKRKGHVALGTAYPRRNALPKKLEENYAIPNGREHKRRRIDTTFTSASETPPVEFSSGGERGSTSLDDLTLLVTTIKDIISQNNAIQVDLTDIKSQNAKLQVEIMSLQTKLDAYSTSTHSTRSWASIAESGTTSSVSRATSMESLTKELNCARIST</sequence>
<feature type="region of interest" description="Disordered" evidence="1">
    <location>
        <begin position="68"/>
        <end position="99"/>
    </location>
</feature>
<evidence type="ECO:0000256" key="1">
    <source>
        <dbReference type="SAM" id="MobiDB-lite"/>
    </source>
</evidence>
<keyword evidence="3" id="KW-1185">Reference proteome</keyword>
<gene>
    <name evidence="2" type="ORF">K432DRAFT_468862</name>
</gene>
<name>A0A8E2E012_9PEZI</name>
<evidence type="ECO:0000313" key="2">
    <source>
        <dbReference type="EMBL" id="OCK74651.1"/>
    </source>
</evidence>